<reference evidence="1" key="1">
    <citation type="submission" date="2018-05" db="EMBL/GenBank/DDBJ databases">
        <authorList>
            <person name="Lanie J.A."/>
            <person name="Ng W.-L."/>
            <person name="Kazmierczak K.M."/>
            <person name="Andrzejewski T.M."/>
            <person name="Davidsen T.M."/>
            <person name="Wayne K.J."/>
            <person name="Tettelin H."/>
            <person name="Glass J.I."/>
            <person name="Rusch D."/>
            <person name="Podicherti R."/>
            <person name="Tsui H.-C.T."/>
            <person name="Winkler M.E."/>
        </authorList>
    </citation>
    <scope>NUCLEOTIDE SEQUENCE</scope>
</reference>
<proteinExistence type="predicted"/>
<name>A0A382TCY1_9ZZZZ</name>
<accession>A0A382TCY1</accession>
<gene>
    <name evidence="1" type="ORF">METZ01_LOCUS372095</name>
</gene>
<sequence>MTTDCVSRVPDIEKGVNCIKSD</sequence>
<evidence type="ECO:0000313" key="1">
    <source>
        <dbReference type="EMBL" id="SVD19241.1"/>
    </source>
</evidence>
<protein>
    <submittedName>
        <fullName evidence="1">Uncharacterized protein</fullName>
    </submittedName>
</protein>
<organism evidence="1">
    <name type="scientific">marine metagenome</name>
    <dbReference type="NCBI Taxonomy" id="408172"/>
    <lineage>
        <taxon>unclassified sequences</taxon>
        <taxon>metagenomes</taxon>
        <taxon>ecological metagenomes</taxon>
    </lineage>
</organism>
<dbReference type="EMBL" id="UINC01135223">
    <property type="protein sequence ID" value="SVD19241.1"/>
    <property type="molecule type" value="Genomic_DNA"/>
</dbReference>
<dbReference type="AlphaFoldDB" id="A0A382TCY1"/>